<evidence type="ECO:0000313" key="21">
    <source>
        <dbReference type="EMBL" id="WVZ96473.1"/>
    </source>
</evidence>
<keyword evidence="3" id="KW-0808">Transferase</keyword>
<dbReference type="GO" id="GO:0042742">
    <property type="term" value="P:defense response to bacterium"/>
    <property type="evidence" value="ECO:0007669"/>
    <property type="project" value="UniProtKB-ARBA"/>
</dbReference>
<dbReference type="GO" id="GO:0005886">
    <property type="term" value="C:plasma membrane"/>
    <property type="evidence" value="ECO:0007669"/>
    <property type="project" value="TreeGrafter"/>
</dbReference>
<keyword evidence="22" id="KW-1185">Reference proteome</keyword>
<feature type="compositionally biased region" description="Polar residues" evidence="16">
    <location>
        <begin position="687"/>
        <end position="702"/>
    </location>
</feature>
<feature type="chain" id="PRO_5043030084" description="Cysteine-rich receptor-like protein kinase 10" evidence="18">
    <location>
        <begin position="39"/>
        <end position="709"/>
    </location>
</feature>
<dbReference type="Pfam" id="PF00069">
    <property type="entry name" value="Pkinase"/>
    <property type="match status" value="1"/>
</dbReference>
<dbReference type="InterPro" id="IPR017441">
    <property type="entry name" value="Protein_kinase_ATP_BS"/>
</dbReference>
<dbReference type="Proteomes" id="UP001341281">
    <property type="component" value="Chromosome 10"/>
</dbReference>
<dbReference type="FunFam" id="1.10.510.10:FF:000129">
    <property type="entry name" value="cysteine-rich receptor-like protein kinase 10"/>
    <property type="match status" value="1"/>
</dbReference>
<reference evidence="21 22" key="1">
    <citation type="submission" date="2024-02" db="EMBL/GenBank/DDBJ databases">
        <title>High-quality chromosome-scale genome assembly of Pensacola bahiagrass (Paspalum notatum Flugge var. saurae).</title>
        <authorList>
            <person name="Vega J.M."/>
            <person name="Podio M."/>
            <person name="Orjuela J."/>
            <person name="Siena L.A."/>
            <person name="Pessino S.C."/>
            <person name="Combes M.C."/>
            <person name="Mariac C."/>
            <person name="Albertini E."/>
            <person name="Pupilli F."/>
            <person name="Ortiz J.P.A."/>
            <person name="Leblanc O."/>
        </authorList>
    </citation>
    <scope>NUCLEOTIDE SEQUENCE [LARGE SCALE GENOMIC DNA]</scope>
    <source>
        <strain evidence="21">R1</strain>
        <tissue evidence="21">Leaf</tissue>
    </source>
</reference>
<dbReference type="CDD" id="cd14066">
    <property type="entry name" value="STKc_IRAK"/>
    <property type="match status" value="1"/>
</dbReference>
<evidence type="ECO:0000256" key="9">
    <source>
        <dbReference type="ARBA" id="ARBA00022821"/>
    </source>
</evidence>
<keyword evidence="8" id="KW-0418">Kinase</keyword>
<feature type="binding site" evidence="15">
    <location>
        <position position="402"/>
    </location>
    <ligand>
        <name>ATP</name>
        <dbReference type="ChEBI" id="CHEBI:30616"/>
    </ligand>
</feature>
<dbReference type="Gene3D" id="3.30.200.20">
    <property type="entry name" value="Phosphorylase Kinase, domain 1"/>
    <property type="match status" value="1"/>
</dbReference>
<dbReference type="PROSITE" id="PS50011">
    <property type="entry name" value="PROTEIN_KINASE_DOM"/>
    <property type="match status" value="1"/>
</dbReference>
<dbReference type="InterPro" id="IPR000719">
    <property type="entry name" value="Prot_kinase_dom"/>
</dbReference>
<evidence type="ECO:0000256" key="11">
    <source>
        <dbReference type="ARBA" id="ARBA00022989"/>
    </source>
</evidence>
<evidence type="ECO:0000256" key="14">
    <source>
        <dbReference type="ARBA" id="ARBA00023180"/>
    </source>
</evidence>
<comment type="subcellular location">
    <subcellularLocation>
        <location evidence="1">Membrane</location>
        <topology evidence="1">Single-pass membrane protein</topology>
    </subcellularLocation>
</comment>
<proteinExistence type="predicted"/>
<evidence type="ECO:0000256" key="1">
    <source>
        <dbReference type="ARBA" id="ARBA00004167"/>
    </source>
</evidence>
<dbReference type="GO" id="GO:0004674">
    <property type="term" value="F:protein serine/threonine kinase activity"/>
    <property type="evidence" value="ECO:0007669"/>
    <property type="project" value="UniProtKB-KW"/>
</dbReference>
<dbReference type="PROSITE" id="PS00107">
    <property type="entry name" value="PROTEIN_KINASE_ATP"/>
    <property type="match status" value="1"/>
</dbReference>
<accession>A0AAQ3US51</accession>
<evidence type="ECO:0000256" key="12">
    <source>
        <dbReference type="ARBA" id="ARBA00023136"/>
    </source>
</evidence>
<keyword evidence="5 18" id="KW-0732">Signal</keyword>
<dbReference type="PANTHER" id="PTHR27002">
    <property type="entry name" value="RECEPTOR-LIKE SERINE/THREONINE-PROTEIN KINASE SD1-8"/>
    <property type="match status" value="1"/>
</dbReference>
<organism evidence="21 22">
    <name type="scientific">Paspalum notatum var. saurae</name>
    <dbReference type="NCBI Taxonomy" id="547442"/>
    <lineage>
        <taxon>Eukaryota</taxon>
        <taxon>Viridiplantae</taxon>
        <taxon>Streptophyta</taxon>
        <taxon>Embryophyta</taxon>
        <taxon>Tracheophyta</taxon>
        <taxon>Spermatophyta</taxon>
        <taxon>Magnoliopsida</taxon>
        <taxon>Liliopsida</taxon>
        <taxon>Poales</taxon>
        <taxon>Poaceae</taxon>
        <taxon>PACMAD clade</taxon>
        <taxon>Panicoideae</taxon>
        <taxon>Andropogonodae</taxon>
        <taxon>Paspaleae</taxon>
        <taxon>Paspalinae</taxon>
        <taxon>Paspalum</taxon>
    </lineage>
</organism>
<feature type="domain" description="Gnk2-homologous" evidence="20">
    <location>
        <begin position="153"/>
        <end position="264"/>
    </location>
</feature>
<evidence type="ECO:0000256" key="16">
    <source>
        <dbReference type="SAM" id="MobiDB-lite"/>
    </source>
</evidence>
<dbReference type="PROSITE" id="PS00108">
    <property type="entry name" value="PROTEIN_KINASE_ST"/>
    <property type="match status" value="1"/>
</dbReference>
<keyword evidence="7 15" id="KW-0547">Nucleotide-binding</keyword>
<evidence type="ECO:0000256" key="2">
    <source>
        <dbReference type="ARBA" id="ARBA00022527"/>
    </source>
</evidence>
<evidence type="ECO:0000256" key="13">
    <source>
        <dbReference type="ARBA" id="ARBA00023157"/>
    </source>
</evidence>
<dbReference type="FunFam" id="3.30.200.20:FF:000142">
    <property type="entry name" value="Cysteine-rich receptor-like protein kinase 10"/>
    <property type="match status" value="1"/>
</dbReference>
<keyword evidence="9" id="KW-0611">Plant defense</keyword>
<evidence type="ECO:0000256" key="18">
    <source>
        <dbReference type="SAM" id="SignalP"/>
    </source>
</evidence>
<dbReference type="FunFam" id="3.30.430.20:FF:000004">
    <property type="entry name" value="Receptor-like serine-threonine protein kinase"/>
    <property type="match status" value="1"/>
</dbReference>
<dbReference type="FunFam" id="3.30.430.20:FF:000006">
    <property type="entry name" value="Receptor-like serine-threonine protein kinase"/>
    <property type="match status" value="1"/>
</dbReference>
<evidence type="ECO:0000256" key="6">
    <source>
        <dbReference type="ARBA" id="ARBA00022737"/>
    </source>
</evidence>
<evidence type="ECO:0000259" key="19">
    <source>
        <dbReference type="PROSITE" id="PS50011"/>
    </source>
</evidence>
<keyword evidence="12 17" id="KW-0472">Membrane</keyword>
<evidence type="ECO:0000313" key="22">
    <source>
        <dbReference type="Proteomes" id="UP001341281"/>
    </source>
</evidence>
<feature type="domain" description="Protein kinase" evidence="19">
    <location>
        <begin position="374"/>
        <end position="662"/>
    </location>
</feature>
<evidence type="ECO:0000256" key="4">
    <source>
        <dbReference type="ARBA" id="ARBA00022692"/>
    </source>
</evidence>
<evidence type="ECO:0000256" key="7">
    <source>
        <dbReference type="ARBA" id="ARBA00022741"/>
    </source>
</evidence>
<dbReference type="AlphaFoldDB" id="A0AAQ3US51"/>
<dbReference type="Pfam" id="PF01657">
    <property type="entry name" value="Stress-antifung"/>
    <property type="match status" value="2"/>
</dbReference>
<protein>
    <recommendedName>
        <fullName evidence="23">Cysteine-rich receptor-like protein kinase 10</fullName>
    </recommendedName>
</protein>
<dbReference type="InterPro" id="IPR002902">
    <property type="entry name" value="GNK2"/>
</dbReference>
<evidence type="ECO:0000256" key="8">
    <source>
        <dbReference type="ARBA" id="ARBA00022777"/>
    </source>
</evidence>
<dbReference type="PANTHER" id="PTHR27002:SF777">
    <property type="entry name" value="OS07G0541000 PROTEIN"/>
    <property type="match status" value="1"/>
</dbReference>
<dbReference type="CDD" id="cd23509">
    <property type="entry name" value="Gnk2-like"/>
    <property type="match status" value="2"/>
</dbReference>
<feature type="region of interest" description="Disordered" evidence="16">
    <location>
        <begin position="687"/>
        <end position="709"/>
    </location>
</feature>
<dbReference type="InterPro" id="IPR008271">
    <property type="entry name" value="Ser/Thr_kinase_AS"/>
</dbReference>
<evidence type="ECO:0000256" key="5">
    <source>
        <dbReference type="ARBA" id="ARBA00022729"/>
    </source>
</evidence>
<evidence type="ECO:0000256" key="10">
    <source>
        <dbReference type="ARBA" id="ARBA00022840"/>
    </source>
</evidence>
<dbReference type="Gene3D" id="3.30.430.20">
    <property type="entry name" value="Gnk2 domain, C-X8-C-X2-C motif"/>
    <property type="match status" value="2"/>
</dbReference>
<evidence type="ECO:0000256" key="15">
    <source>
        <dbReference type="PROSITE-ProRule" id="PRU10141"/>
    </source>
</evidence>
<evidence type="ECO:0000259" key="20">
    <source>
        <dbReference type="PROSITE" id="PS51473"/>
    </source>
</evidence>
<dbReference type="EMBL" id="CP144754">
    <property type="protein sequence ID" value="WVZ96473.1"/>
    <property type="molecule type" value="Genomic_DNA"/>
</dbReference>
<dbReference type="SUPFAM" id="SSF56112">
    <property type="entry name" value="Protein kinase-like (PK-like)"/>
    <property type="match status" value="1"/>
</dbReference>
<keyword evidence="4 17" id="KW-0812">Transmembrane</keyword>
<evidence type="ECO:0000256" key="3">
    <source>
        <dbReference type="ARBA" id="ARBA00022679"/>
    </source>
</evidence>
<gene>
    <name evidence="21" type="ORF">U9M48_042108</name>
</gene>
<dbReference type="InterPro" id="IPR038408">
    <property type="entry name" value="GNK2_sf"/>
</dbReference>
<keyword evidence="14" id="KW-0325">Glycoprotein</keyword>
<feature type="transmembrane region" description="Helical" evidence="17">
    <location>
        <begin position="307"/>
        <end position="330"/>
    </location>
</feature>
<name>A0AAQ3US51_PASNO</name>
<feature type="domain" description="Gnk2-homologous" evidence="20">
    <location>
        <begin position="41"/>
        <end position="146"/>
    </location>
</feature>
<dbReference type="PROSITE" id="PS51473">
    <property type="entry name" value="GNK2"/>
    <property type="match status" value="2"/>
</dbReference>
<dbReference type="GO" id="GO:0005524">
    <property type="term" value="F:ATP binding"/>
    <property type="evidence" value="ECO:0007669"/>
    <property type="project" value="UniProtKB-UniRule"/>
</dbReference>
<keyword evidence="2" id="KW-0723">Serine/threonine-protein kinase</keyword>
<evidence type="ECO:0000256" key="17">
    <source>
        <dbReference type="SAM" id="Phobius"/>
    </source>
</evidence>
<keyword evidence="11 17" id="KW-1133">Transmembrane helix</keyword>
<keyword evidence="13" id="KW-1015">Disulfide bond</keyword>
<feature type="signal peptide" evidence="18">
    <location>
        <begin position="1"/>
        <end position="38"/>
    </location>
</feature>
<dbReference type="InterPro" id="IPR011009">
    <property type="entry name" value="Kinase-like_dom_sf"/>
</dbReference>
<dbReference type="Gene3D" id="1.10.510.10">
    <property type="entry name" value="Transferase(Phosphotransferase) domain 1"/>
    <property type="match status" value="1"/>
</dbReference>
<keyword evidence="6" id="KW-0677">Repeat</keyword>
<dbReference type="SMART" id="SM00220">
    <property type="entry name" value="S_TKc"/>
    <property type="match status" value="1"/>
</dbReference>
<sequence length="709" mass="77671">MAMATTLHHRRSRFSYSLLASTAALIFIVHHHAPFTTAQPLPWQRCNDTSGNFTEKSAYQANINRLATVLATNASSSPSLFAKGAAGRAPDVVYALALCRGDTTNASSCASCVAASFKTAQQLCAYKKGASMFDDPCILRYADWDFLSNTTDNRGAYTAWSFDNVTATVAPAFDAASARLVNATSDYAAADPVRRFGTGEEGFDDAAYPKIYSLAQCTPDMTAAECRTCLGRIYRWRAPTYFVGKHGGRVFGVRCSFRFETYSFFSGNPLLQIPAPPGAPAPAPMPGNITPPAIGRQGKRRDRTAGLVLAIALPLAAAILFVTLTCLCFWSRRKAAQRDSSGKPYSPSPTPDDIQSIDSLLLDLPTLQAATDNFAESNKLGEGGFGAVYKGILSEGQEIAVKRLSLGSTQGLTELKTELVLVAKLQHKNLVRLIGVCLEQDEKLLVYEYMPNRSLDTILFDSQKRKELDWGKRLMIVNGVARGLQYLHEESQLKIVHRDLKPSNVLLDSDYTPKISDFGLAKLFEMDQSQGVTSHIAGTYGYMAPEYAMHGQYSVKSDVFSLGVLILEMVTGRKNSSFNNSEQSVDLLSLVWEHWTTGTIEELLDPFLLGHHRAPPDQMAKLVNIGLLCVQDSPADRPLMSSVNVMLSSNTISLQVPSRPTFCIQETEDHSHLYSDAYNRALKLQSSTADRSKATMSPNEVTLTELEPR</sequence>
<keyword evidence="10 15" id="KW-0067">ATP-binding</keyword>
<evidence type="ECO:0008006" key="23">
    <source>
        <dbReference type="Google" id="ProtNLM"/>
    </source>
</evidence>